<dbReference type="CDD" id="cd01949">
    <property type="entry name" value="GGDEF"/>
    <property type="match status" value="1"/>
</dbReference>
<dbReference type="Proteomes" id="UP000245977">
    <property type="component" value="Chromosome"/>
</dbReference>
<sequence>MRDKVYSEKHRKIYRLVNQVLKNSLITKLIHKNQKDNSLEIDTLTGVYNQFAINQFLKELHPQEGKQYGIILFNIDNLNKIKEQYQSEAMNEVLSNVAERLTHNIRETDLVGRLSCSEFILILHDINQEQVTQIAERLLKVMKSNPIKFKSKTIPVQFSYGTSVSGQNTTKSEEVLEQADQNRFIGKGQPHSFYSESQILS</sequence>
<dbReference type="Gene3D" id="3.30.70.270">
    <property type="match status" value="1"/>
</dbReference>
<dbReference type="InterPro" id="IPR000160">
    <property type="entry name" value="GGDEF_dom"/>
</dbReference>
<evidence type="ECO:0000313" key="3">
    <source>
        <dbReference type="Proteomes" id="UP000245977"/>
    </source>
</evidence>
<dbReference type="PANTHER" id="PTHR33121">
    <property type="entry name" value="CYCLIC DI-GMP PHOSPHODIESTERASE PDEF"/>
    <property type="match status" value="1"/>
</dbReference>
<dbReference type="OrthoDB" id="6685102at2"/>
<name>A0A2S2FBX6_9GAMM</name>
<dbReference type="Pfam" id="PF00990">
    <property type="entry name" value="GGDEF"/>
    <property type="match status" value="1"/>
</dbReference>
<protein>
    <submittedName>
        <fullName evidence="2">GGDEF domain-containing protein</fullName>
    </submittedName>
</protein>
<feature type="domain" description="GGDEF" evidence="1">
    <location>
        <begin position="66"/>
        <end position="201"/>
    </location>
</feature>
<evidence type="ECO:0000259" key="1">
    <source>
        <dbReference type="PROSITE" id="PS50887"/>
    </source>
</evidence>
<proteinExistence type="predicted"/>
<dbReference type="InterPro" id="IPR050706">
    <property type="entry name" value="Cyclic-di-GMP_PDE-like"/>
</dbReference>
<dbReference type="STRING" id="1871111.GCA_001704615_02731"/>
<dbReference type="NCBIfam" id="TIGR00254">
    <property type="entry name" value="GGDEF"/>
    <property type="match status" value="1"/>
</dbReference>
<accession>A0A2S2FBX6</accession>
<evidence type="ECO:0000313" key="2">
    <source>
        <dbReference type="EMBL" id="AWL28473.1"/>
    </source>
</evidence>
<organism evidence="2 3">
    <name type="scientific">Acinetobacter defluvii</name>
    <dbReference type="NCBI Taxonomy" id="1871111"/>
    <lineage>
        <taxon>Bacteria</taxon>
        <taxon>Pseudomonadati</taxon>
        <taxon>Pseudomonadota</taxon>
        <taxon>Gammaproteobacteria</taxon>
        <taxon>Moraxellales</taxon>
        <taxon>Moraxellaceae</taxon>
        <taxon>Acinetobacter</taxon>
    </lineage>
</organism>
<gene>
    <name evidence="2" type="ORF">DJ533_07790</name>
</gene>
<dbReference type="EMBL" id="CP029397">
    <property type="protein sequence ID" value="AWL28473.1"/>
    <property type="molecule type" value="Genomic_DNA"/>
</dbReference>
<reference evidence="2" key="1">
    <citation type="submission" date="2019-08" db="EMBL/GenBank/DDBJ databases">
        <title>The complete genome of Acinetobacter defluvii strain WCHAD010030.</title>
        <authorList>
            <person name="Hu Y."/>
            <person name="Qin J."/>
            <person name="Feng Y."/>
            <person name="Zong Z."/>
        </authorList>
    </citation>
    <scope>NUCLEOTIDE SEQUENCE</scope>
    <source>
        <strain evidence="2">WCHA30</strain>
    </source>
</reference>
<dbReference type="SUPFAM" id="SSF55073">
    <property type="entry name" value="Nucleotide cyclase"/>
    <property type="match status" value="1"/>
</dbReference>
<dbReference type="AlphaFoldDB" id="A0A2S2FBX6"/>
<dbReference type="InterPro" id="IPR029787">
    <property type="entry name" value="Nucleotide_cyclase"/>
</dbReference>
<dbReference type="InterPro" id="IPR043128">
    <property type="entry name" value="Rev_trsase/Diguanyl_cyclase"/>
</dbReference>
<dbReference type="RefSeq" id="WP_065995548.1">
    <property type="nucleotide sequence ID" value="NZ_CP029397.2"/>
</dbReference>
<dbReference type="SMART" id="SM00267">
    <property type="entry name" value="GGDEF"/>
    <property type="match status" value="1"/>
</dbReference>
<dbReference type="KEGG" id="adv:DJ533_07790"/>
<keyword evidence="3" id="KW-1185">Reference proteome</keyword>
<dbReference type="GO" id="GO:0071111">
    <property type="term" value="F:cyclic-guanylate-specific phosphodiesterase activity"/>
    <property type="evidence" value="ECO:0007669"/>
    <property type="project" value="InterPro"/>
</dbReference>
<dbReference type="PROSITE" id="PS50887">
    <property type="entry name" value="GGDEF"/>
    <property type="match status" value="1"/>
</dbReference>
<dbReference type="PANTHER" id="PTHR33121:SF70">
    <property type="entry name" value="SIGNALING PROTEIN YKOW"/>
    <property type="match status" value="1"/>
</dbReference>